<dbReference type="Pfam" id="PF02342">
    <property type="entry name" value="TerD"/>
    <property type="match status" value="1"/>
</dbReference>
<gene>
    <name evidence="4" type="ORF">I2501_34765</name>
</gene>
<dbReference type="Gene3D" id="2.60.60.30">
    <property type="entry name" value="sav2460 like domains"/>
    <property type="match status" value="1"/>
</dbReference>
<feature type="region of interest" description="Disordered" evidence="2">
    <location>
        <begin position="181"/>
        <end position="276"/>
    </location>
</feature>
<dbReference type="RefSeq" id="WP_196198162.1">
    <property type="nucleotide sequence ID" value="NZ_JADPRT010000020.1"/>
</dbReference>
<dbReference type="InterPro" id="IPR003325">
    <property type="entry name" value="TerD"/>
</dbReference>
<sequence length="276" mass="29678">MTKVMPKGSNTTLPAETAAVRAVLRWLTRPGTPDVDASALLLTVQGRVSDDSDFVFYNQRRHPTGLVRYRAKSRHGEETTDTVDIDLHRLPDWVDRVVLGASVGEEESFGQVEGLQLLLFDIAGGPGAPAIARFDITDARGVAALLCGELYRRSGRWKFRAIGQGYSAGLVALAQDFGVTVDQGSTPAPEPVREPTPESAPESAPVPAPAPIPEPVSAPEPAQQPEQQHEPPEPETQPETEPETPPEQLLDPPEGFALPLQGPQFLPELSQPPTGL</sequence>
<dbReference type="CDD" id="cd06974">
    <property type="entry name" value="TerD_like"/>
    <property type="match status" value="1"/>
</dbReference>
<dbReference type="EMBL" id="JADPRT010000020">
    <property type="protein sequence ID" value="MBF9073186.1"/>
    <property type="molecule type" value="Genomic_DNA"/>
</dbReference>
<comment type="caution">
    <text evidence="4">The sequence shown here is derived from an EMBL/GenBank/DDBJ whole genome shotgun (WGS) entry which is preliminary data.</text>
</comment>
<dbReference type="AlphaFoldDB" id="A0A931BCS1"/>
<organism evidence="4 5">
    <name type="scientific">Streptacidiphilus fuscans</name>
    <dbReference type="NCBI Taxonomy" id="2789292"/>
    <lineage>
        <taxon>Bacteria</taxon>
        <taxon>Bacillati</taxon>
        <taxon>Actinomycetota</taxon>
        <taxon>Actinomycetes</taxon>
        <taxon>Kitasatosporales</taxon>
        <taxon>Streptomycetaceae</taxon>
        <taxon>Streptacidiphilus</taxon>
    </lineage>
</organism>
<evidence type="ECO:0000259" key="3">
    <source>
        <dbReference type="Pfam" id="PF02342"/>
    </source>
</evidence>
<feature type="domain" description="TerD" evidence="3">
    <location>
        <begin position="1"/>
        <end position="177"/>
    </location>
</feature>
<protein>
    <submittedName>
        <fullName evidence="4">TerD family protein</fullName>
    </submittedName>
</protein>
<reference evidence="4" key="1">
    <citation type="submission" date="2020-11" db="EMBL/GenBank/DDBJ databases">
        <title>Isolation and identification of active actinomycetes.</title>
        <authorList>
            <person name="Yu B."/>
        </authorList>
    </citation>
    <scope>NUCLEOTIDE SEQUENCE</scope>
    <source>
        <strain evidence="4">NEAU-YB345</strain>
    </source>
</reference>
<dbReference type="PANTHER" id="PTHR32097">
    <property type="entry name" value="CAMP-BINDING PROTEIN 1-RELATED"/>
    <property type="match status" value="1"/>
</dbReference>
<dbReference type="InterPro" id="IPR051324">
    <property type="entry name" value="Stress/Tellurium_Resist"/>
</dbReference>
<name>A0A931BCS1_9ACTN</name>
<evidence type="ECO:0000256" key="2">
    <source>
        <dbReference type="SAM" id="MobiDB-lite"/>
    </source>
</evidence>
<evidence type="ECO:0000313" key="4">
    <source>
        <dbReference type="EMBL" id="MBF9073186.1"/>
    </source>
</evidence>
<comment type="similarity">
    <text evidence="1">Belongs to the CAPAB/TerDEXZ family.</text>
</comment>
<keyword evidence="5" id="KW-1185">Reference proteome</keyword>
<dbReference type="PANTHER" id="PTHR32097:SF4">
    <property type="entry name" value="GENERAL STRESS PROTEIN 16U"/>
    <property type="match status" value="1"/>
</dbReference>
<accession>A0A931BCS1</accession>
<proteinExistence type="inferred from homology"/>
<feature type="compositionally biased region" description="Pro residues" evidence="2">
    <location>
        <begin position="204"/>
        <end position="218"/>
    </location>
</feature>
<dbReference type="Proteomes" id="UP000657385">
    <property type="component" value="Unassembled WGS sequence"/>
</dbReference>
<evidence type="ECO:0000313" key="5">
    <source>
        <dbReference type="Proteomes" id="UP000657385"/>
    </source>
</evidence>
<evidence type="ECO:0000256" key="1">
    <source>
        <dbReference type="ARBA" id="ARBA00008775"/>
    </source>
</evidence>